<feature type="compositionally biased region" description="Basic and acidic residues" evidence="1">
    <location>
        <begin position="12"/>
        <end position="25"/>
    </location>
</feature>
<evidence type="ECO:0000313" key="4">
    <source>
        <dbReference type="Proteomes" id="UP001140091"/>
    </source>
</evidence>
<dbReference type="EMBL" id="JANBPK010000704">
    <property type="protein sequence ID" value="KAJ2935122.1"/>
    <property type="molecule type" value="Genomic_DNA"/>
</dbReference>
<dbReference type="PANTHER" id="PTHR20923">
    <property type="entry name" value="BAT4 PROTEIN-RELATED"/>
    <property type="match status" value="1"/>
</dbReference>
<organism evidence="3 4">
    <name type="scientific">Candolleomyces eurysporus</name>
    <dbReference type="NCBI Taxonomy" id="2828524"/>
    <lineage>
        <taxon>Eukaryota</taxon>
        <taxon>Fungi</taxon>
        <taxon>Dikarya</taxon>
        <taxon>Basidiomycota</taxon>
        <taxon>Agaricomycotina</taxon>
        <taxon>Agaricomycetes</taxon>
        <taxon>Agaricomycetidae</taxon>
        <taxon>Agaricales</taxon>
        <taxon>Agaricineae</taxon>
        <taxon>Psathyrellaceae</taxon>
        <taxon>Candolleomyces</taxon>
    </lineage>
</organism>
<feature type="region of interest" description="Disordered" evidence="1">
    <location>
        <begin position="300"/>
        <end position="339"/>
    </location>
</feature>
<evidence type="ECO:0000259" key="2">
    <source>
        <dbReference type="PROSITE" id="PS50174"/>
    </source>
</evidence>
<dbReference type="Proteomes" id="UP001140091">
    <property type="component" value="Unassembled WGS sequence"/>
</dbReference>
<feature type="compositionally biased region" description="Low complexity" evidence="1">
    <location>
        <begin position="244"/>
        <end position="253"/>
    </location>
</feature>
<proteinExistence type="predicted"/>
<sequence length="444" mass="48952">MATVAHTIYSHYDPDDRELLERETGQRPVDLENDAEAQWRNEAGQIYKKPTLAGAPVFVPAKIADGEWASYSASAPTLASTLKGKDEKESVAGWYKNLTAGVSANPSPGPSTSIAPTAPTNHNRPKYRTATDKNTWFIQNAISSASAPSSSSSIPLPFSIGSSDSASTTPAPPPTLADILERDPPPSNSDPKLKHPVWIALGPGNKGFGMLQRSGWNEGESLGPYAQRLRREKEIDVSTLLSDSEGTSGSGKLSKGKEREDRSTVKVEYVEVPIKGKRKRISPDDDDDIMELKKVEVVDLTEVSDEDSDEEEEEEEEEIEEASLEEGQDSQVDSYGHGGTALLTPISTILKTDKLGIGLKPKLTSSALTKGAYRVPVLKNTKRNQAYTVKSNGFRVTNTKNVMEEIRRREREERELWGRGKRGLERKKKREERDRRGLLAYMNE</sequence>
<feature type="region of interest" description="Disordered" evidence="1">
    <location>
        <begin position="100"/>
        <end position="128"/>
    </location>
</feature>
<dbReference type="OrthoDB" id="2538319at2759"/>
<dbReference type="AlphaFoldDB" id="A0A9W8MM68"/>
<dbReference type="PANTHER" id="PTHR20923:SF1">
    <property type="entry name" value="G PATCH DOMAIN AND ANKYRIN REPEAT-CONTAINING PROTEIN 1"/>
    <property type="match status" value="1"/>
</dbReference>
<feature type="non-terminal residue" evidence="3">
    <location>
        <position position="444"/>
    </location>
</feature>
<accession>A0A9W8MM68</accession>
<comment type="caution">
    <text evidence="3">The sequence shown here is derived from an EMBL/GenBank/DDBJ whole genome shotgun (WGS) entry which is preliminary data.</text>
</comment>
<feature type="compositionally biased region" description="Acidic residues" evidence="1">
    <location>
        <begin position="302"/>
        <end position="328"/>
    </location>
</feature>
<dbReference type="PROSITE" id="PS50174">
    <property type="entry name" value="G_PATCH"/>
    <property type="match status" value="1"/>
</dbReference>
<name>A0A9W8MM68_9AGAR</name>
<feature type="region of interest" description="Disordered" evidence="1">
    <location>
        <begin position="161"/>
        <end position="198"/>
    </location>
</feature>
<dbReference type="GO" id="GO:0003676">
    <property type="term" value="F:nucleic acid binding"/>
    <property type="evidence" value="ECO:0007669"/>
    <property type="project" value="InterPro"/>
</dbReference>
<feature type="compositionally biased region" description="Basic and acidic residues" evidence="1">
    <location>
        <begin position="255"/>
        <end position="264"/>
    </location>
</feature>
<feature type="region of interest" description="Disordered" evidence="1">
    <location>
        <begin position="414"/>
        <end position="444"/>
    </location>
</feature>
<evidence type="ECO:0000313" key="3">
    <source>
        <dbReference type="EMBL" id="KAJ2935122.1"/>
    </source>
</evidence>
<feature type="compositionally biased region" description="Polar residues" evidence="1">
    <location>
        <begin position="100"/>
        <end position="122"/>
    </location>
</feature>
<feature type="region of interest" description="Disordered" evidence="1">
    <location>
        <begin position="237"/>
        <end position="264"/>
    </location>
</feature>
<keyword evidence="4" id="KW-1185">Reference proteome</keyword>
<evidence type="ECO:0000256" key="1">
    <source>
        <dbReference type="SAM" id="MobiDB-lite"/>
    </source>
</evidence>
<gene>
    <name evidence="3" type="ORF">H1R20_g1914</name>
</gene>
<feature type="compositionally biased region" description="Basic residues" evidence="1">
    <location>
        <begin position="419"/>
        <end position="430"/>
    </location>
</feature>
<reference evidence="3" key="1">
    <citation type="submission" date="2022-06" db="EMBL/GenBank/DDBJ databases">
        <title>Genome Sequence of Candolleomyces eurysporus.</title>
        <authorList>
            <person name="Buettner E."/>
        </authorList>
    </citation>
    <scope>NUCLEOTIDE SEQUENCE</scope>
    <source>
        <strain evidence="3">VTCC 930004</strain>
    </source>
</reference>
<feature type="domain" description="G-patch" evidence="2">
    <location>
        <begin position="203"/>
        <end position="252"/>
    </location>
</feature>
<dbReference type="InterPro" id="IPR039146">
    <property type="entry name" value="GPANK1"/>
</dbReference>
<feature type="region of interest" description="Disordered" evidence="1">
    <location>
        <begin position="1"/>
        <end position="33"/>
    </location>
</feature>
<protein>
    <recommendedName>
        <fullName evidence="2">G-patch domain-containing protein</fullName>
    </recommendedName>
</protein>
<dbReference type="InterPro" id="IPR000467">
    <property type="entry name" value="G_patch_dom"/>
</dbReference>